<dbReference type="InterPro" id="IPR050397">
    <property type="entry name" value="Env_Response_Regulators"/>
</dbReference>
<dbReference type="PANTHER" id="PTHR24567:SF26">
    <property type="entry name" value="REGULATORY PROTEIN YEIL"/>
    <property type="match status" value="1"/>
</dbReference>
<organism evidence="2 3">
    <name type="scientific">Koribacter versatilis (strain Ellin345)</name>
    <dbReference type="NCBI Taxonomy" id="204669"/>
    <lineage>
        <taxon>Bacteria</taxon>
        <taxon>Pseudomonadati</taxon>
        <taxon>Acidobacteriota</taxon>
        <taxon>Terriglobia</taxon>
        <taxon>Terriglobales</taxon>
        <taxon>Candidatus Korobacteraceae</taxon>
        <taxon>Candidatus Korobacter</taxon>
    </lineage>
</organism>
<sequence length="165" mass="18077">METIAKTASCVHCDSRPDRAFCDMPVEPLQAFDAMKSIAQYPKGAMLFAEGGPSRGIYLLCSGRAKLTVCSESGKRLLVRVAGPGELIGLGAAISGTNYEVNCELLDPAHVAFISRKQLIPWLRQNPEICMKIVQTLSKDLHSAYERVRNVGMARSRRPRALRAS</sequence>
<proteinExistence type="predicted"/>
<dbReference type="HOGENOM" id="CLU_1608682_0_0_0"/>
<dbReference type="InterPro" id="IPR014710">
    <property type="entry name" value="RmlC-like_jellyroll"/>
</dbReference>
<dbReference type="OrthoDB" id="114682at2"/>
<dbReference type="KEGG" id="aba:Acid345_1499"/>
<protein>
    <submittedName>
        <fullName evidence="2">Cyclic nucleotide-binding protein</fullName>
    </submittedName>
</protein>
<dbReference type="InterPro" id="IPR000595">
    <property type="entry name" value="cNMP-bd_dom"/>
</dbReference>
<dbReference type="AlphaFoldDB" id="Q1IRJ9"/>
<reference evidence="2 3" key="1">
    <citation type="journal article" date="2009" name="Appl. Environ. Microbiol.">
        <title>Three genomes from the phylum Acidobacteria provide insight into the lifestyles of these microorganisms in soils.</title>
        <authorList>
            <person name="Ward N.L."/>
            <person name="Challacombe J.F."/>
            <person name="Janssen P.H."/>
            <person name="Henrissat B."/>
            <person name="Coutinho P.M."/>
            <person name="Wu M."/>
            <person name="Xie G."/>
            <person name="Haft D.H."/>
            <person name="Sait M."/>
            <person name="Badger J."/>
            <person name="Barabote R.D."/>
            <person name="Bradley B."/>
            <person name="Brettin T.S."/>
            <person name="Brinkac L.M."/>
            <person name="Bruce D."/>
            <person name="Creasy T."/>
            <person name="Daugherty S.C."/>
            <person name="Davidsen T.M."/>
            <person name="DeBoy R.T."/>
            <person name="Detter J.C."/>
            <person name="Dodson R.J."/>
            <person name="Durkin A.S."/>
            <person name="Ganapathy A."/>
            <person name="Gwinn-Giglio M."/>
            <person name="Han C.S."/>
            <person name="Khouri H."/>
            <person name="Kiss H."/>
            <person name="Kothari S.P."/>
            <person name="Madupu R."/>
            <person name="Nelson K.E."/>
            <person name="Nelson W.C."/>
            <person name="Paulsen I."/>
            <person name="Penn K."/>
            <person name="Ren Q."/>
            <person name="Rosovitz M.J."/>
            <person name="Selengut J.D."/>
            <person name="Shrivastava S."/>
            <person name="Sullivan S.A."/>
            <person name="Tapia R."/>
            <person name="Thompson L.S."/>
            <person name="Watkins K.L."/>
            <person name="Yang Q."/>
            <person name="Yu C."/>
            <person name="Zafar N."/>
            <person name="Zhou L."/>
            <person name="Kuske C.R."/>
        </authorList>
    </citation>
    <scope>NUCLEOTIDE SEQUENCE [LARGE SCALE GENOMIC DNA]</scope>
    <source>
        <strain evidence="2 3">Ellin345</strain>
    </source>
</reference>
<dbReference type="Pfam" id="PF00027">
    <property type="entry name" value="cNMP_binding"/>
    <property type="match status" value="1"/>
</dbReference>
<dbReference type="GO" id="GO:0003700">
    <property type="term" value="F:DNA-binding transcription factor activity"/>
    <property type="evidence" value="ECO:0007669"/>
    <property type="project" value="TreeGrafter"/>
</dbReference>
<evidence type="ECO:0000313" key="2">
    <source>
        <dbReference type="EMBL" id="ABF40501.1"/>
    </source>
</evidence>
<feature type="domain" description="Cyclic nucleotide-binding" evidence="1">
    <location>
        <begin position="41"/>
        <end position="140"/>
    </location>
</feature>
<accession>Q1IRJ9</accession>
<dbReference type="eggNOG" id="COG0664">
    <property type="taxonomic scope" value="Bacteria"/>
</dbReference>
<name>Q1IRJ9_KORVE</name>
<dbReference type="EMBL" id="CP000360">
    <property type="protein sequence ID" value="ABF40501.1"/>
    <property type="molecule type" value="Genomic_DNA"/>
</dbReference>
<evidence type="ECO:0000259" key="1">
    <source>
        <dbReference type="PROSITE" id="PS50042"/>
    </source>
</evidence>
<dbReference type="PANTHER" id="PTHR24567">
    <property type="entry name" value="CRP FAMILY TRANSCRIPTIONAL REGULATORY PROTEIN"/>
    <property type="match status" value="1"/>
</dbReference>
<dbReference type="Proteomes" id="UP000002432">
    <property type="component" value="Chromosome"/>
</dbReference>
<dbReference type="SMART" id="SM00100">
    <property type="entry name" value="cNMP"/>
    <property type="match status" value="1"/>
</dbReference>
<gene>
    <name evidence="2" type="ordered locus">Acid345_1499</name>
</gene>
<dbReference type="RefSeq" id="WP_011522303.1">
    <property type="nucleotide sequence ID" value="NC_008009.1"/>
</dbReference>
<dbReference type="InterPro" id="IPR018490">
    <property type="entry name" value="cNMP-bd_dom_sf"/>
</dbReference>
<dbReference type="SUPFAM" id="SSF51206">
    <property type="entry name" value="cAMP-binding domain-like"/>
    <property type="match status" value="1"/>
</dbReference>
<dbReference type="PROSITE" id="PS50042">
    <property type="entry name" value="CNMP_BINDING_3"/>
    <property type="match status" value="1"/>
</dbReference>
<keyword evidence="3" id="KW-1185">Reference proteome</keyword>
<dbReference type="Gene3D" id="2.60.120.10">
    <property type="entry name" value="Jelly Rolls"/>
    <property type="match status" value="1"/>
</dbReference>
<dbReference type="GO" id="GO:0005829">
    <property type="term" value="C:cytosol"/>
    <property type="evidence" value="ECO:0007669"/>
    <property type="project" value="TreeGrafter"/>
</dbReference>
<dbReference type="STRING" id="204669.Acid345_1499"/>
<dbReference type="EnsemblBacteria" id="ABF40501">
    <property type="protein sequence ID" value="ABF40501"/>
    <property type="gene ID" value="Acid345_1499"/>
</dbReference>
<evidence type="ECO:0000313" key="3">
    <source>
        <dbReference type="Proteomes" id="UP000002432"/>
    </source>
</evidence>
<dbReference type="CDD" id="cd00038">
    <property type="entry name" value="CAP_ED"/>
    <property type="match status" value="1"/>
</dbReference>